<accession>A0AAV8XR68</accession>
<proteinExistence type="predicted"/>
<dbReference type="Proteomes" id="UP001162162">
    <property type="component" value="Unassembled WGS sequence"/>
</dbReference>
<name>A0AAV8XR68_9CUCU</name>
<protein>
    <submittedName>
        <fullName evidence="1">Uncharacterized protein</fullName>
    </submittedName>
</protein>
<evidence type="ECO:0000313" key="2">
    <source>
        <dbReference type="Proteomes" id="UP001162162"/>
    </source>
</evidence>
<dbReference type="EMBL" id="JAPWTK010000362">
    <property type="protein sequence ID" value="KAJ8941543.1"/>
    <property type="molecule type" value="Genomic_DNA"/>
</dbReference>
<organism evidence="1 2">
    <name type="scientific">Aromia moschata</name>
    <dbReference type="NCBI Taxonomy" id="1265417"/>
    <lineage>
        <taxon>Eukaryota</taxon>
        <taxon>Metazoa</taxon>
        <taxon>Ecdysozoa</taxon>
        <taxon>Arthropoda</taxon>
        <taxon>Hexapoda</taxon>
        <taxon>Insecta</taxon>
        <taxon>Pterygota</taxon>
        <taxon>Neoptera</taxon>
        <taxon>Endopterygota</taxon>
        <taxon>Coleoptera</taxon>
        <taxon>Polyphaga</taxon>
        <taxon>Cucujiformia</taxon>
        <taxon>Chrysomeloidea</taxon>
        <taxon>Cerambycidae</taxon>
        <taxon>Cerambycinae</taxon>
        <taxon>Callichromatini</taxon>
        <taxon>Aromia</taxon>
    </lineage>
</organism>
<reference evidence="1" key="1">
    <citation type="journal article" date="2023" name="Insect Mol. Biol.">
        <title>Genome sequencing provides insights into the evolution of gene families encoding plant cell wall-degrading enzymes in longhorned beetles.</title>
        <authorList>
            <person name="Shin N.R."/>
            <person name="Okamura Y."/>
            <person name="Kirsch R."/>
            <person name="Pauchet Y."/>
        </authorList>
    </citation>
    <scope>NUCLEOTIDE SEQUENCE</scope>
    <source>
        <strain evidence="1">AMC_N1</strain>
    </source>
</reference>
<keyword evidence="2" id="KW-1185">Reference proteome</keyword>
<gene>
    <name evidence="1" type="ORF">NQ318_011500</name>
</gene>
<comment type="caution">
    <text evidence="1">The sequence shown here is derived from an EMBL/GenBank/DDBJ whole genome shotgun (WGS) entry which is preliminary data.</text>
</comment>
<evidence type="ECO:0000313" key="1">
    <source>
        <dbReference type="EMBL" id="KAJ8941543.1"/>
    </source>
</evidence>
<sequence>MEKFVVRLKRRSEESVDDAIKDQSERNTTSTCLDAARSLNLPGPNTGFGFGFSDPKNIWLAAIVAAPAVASGSRNVTFKCD</sequence>
<dbReference type="AlphaFoldDB" id="A0AAV8XR68"/>